<accession>A0ABX0VD02</accession>
<comment type="caution">
    <text evidence="4">The sequence shown here is derived from an EMBL/GenBank/DDBJ whole genome shotgun (WGS) entry which is preliminary data.</text>
</comment>
<proteinExistence type="inferred from homology"/>
<organism evidence="4 5">
    <name type="scientific">Microvirga terricola</name>
    <dbReference type="NCBI Taxonomy" id="2719797"/>
    <lineage>
        <taxon>Bacteria</taxon>
        <taxon>Pseudomonadati</taxon>
        <taxon>Pseudomonadota</taxon>
        <taxon>Alphaproteobacteria</taxon>
        <taxon>Hyphomicrobiales</taxon>
        <taxon>Methylobacteriaceae</taxon>
        <taxon>Microvirga</taxon>
    </lineage>
</organism>
<sequence>MAEKRILVTGASGFAGSHVLGSLRERGFSVHAASRKAPRGPFSAHHLVDLMDAAAVDKLLATVRPSHVLHLAWFAEHGRFWTAPENLDWVAASLTLGRFAARHGVTRFVGVGTCAEYDWSDGGKMPRRESDALAPATLYGRAKAVTAAHLASLFADHGVSFAWARLFHLFGADEPPGKLVASILASLRAGERVQLRSGSALRDYMAIERVGEALAALADSDAVGPVNIASGEPILIGDLARMLAQLMGREDLADRDHGPLPDGEIPAMPAEVSRLRDEIGFSGSPLFDELRRLCASR</sequence>
<comment type="similarity">
    <text evidence="2">Belongs to the NAD(P)-dependent epimerase/dehydratase family.</text>
</comment>
<protein>
    <submittedName>
        <fullName evidence="4">NAD-dependent epimerase/dehydratase family protein</fullName>
    </submittedName>
</protein>
<keyword evidence="5" id="KW-1185">Reference proteome</keyword>
<dbReference type="SUPFAM" id="SSF51735">
    <property type="entry name" value="NAD(P)-binding Rossmann-fold domains"/>
    <property type="match status" value="1"/>
</dbReference>
<dbReference type="InterPro" id="IPR036291">
    <property type="entry name" value="NAD(P)-bd_dom_sf"/>
</dbReference>
<evidence type="ECO:0000313" key="5">
    <source>
        <dbReference type="Proteomes" id="UP000707352"/>
    </source>
</evidence>
<feature type="domain" description="NAD-dependent epimerase/dehydratase" evidence="3">
    <location>
        <begin position="6"/>
        <end position="228"/>
    </location>
</feature>
<comment type="pathway">
    <text evidence="1">Bacterial outer membrane biogenesis; LPS O-antigen biosynthesis.</text>
</comment>
<evidence type="ECO:0000256" key="2">
    <source>
        <dbReference type="ARBA" id="ARBA00007637"/>
    </source>
</evidence>
<dbReference type="EMBL" id="JAATJS010000004">
    <property type="protein sequence ID" value="NIX77548.1"/>
    <property type="molecule type" value="Genomic_DNA"/>
</dbReference>
<dbReference type="Gene3D" id="3.40.50.720">
    <property type="entry name" value="NAD(P)-binding Rossmann-like Domain"/>
    <property type="match status" value="1"/>
</dbReference>
<dbReference type="Proteomes" id="UP000707352">
    <property type="component" value="Unassembled WGS sequence"/>
</dbReference>
<name>A0ABX0VD02_9HYPH</name>
<evidence type="ECO:0000313" key="4">
    <source>
        <dbReference type="EMBL" id="NIX77548.1"/>
    </source>
</evidence>
<evidence type="ECO:0000256" key="1">
    <source>
        <dbReference type="ARBA" id="ARBA00005125"/>
    </source>
</evidence>
<dbReference type="RefSeq" id="WP_167673449.1">
    <property type="nucleotide sequence ID" value="NZ_JAATJS010000004.1"/>
</dbReference>
<dbReference type="PANTHER" id="PTHR43000">
    <property type="entry name" value="DTDP-D-GLUCOSE 4,6-DEHYDRATASE-RELATED"/>
    <property type="match status" value="1"/>
</dbReference>
<dbReference type="InterPro" id="IPR001509">
    <property type="entry name" value="Epimerase_deHydtase"/>
</dbReference>
<gene>
    <name evidence="4" type="ORF">HB375_13145</name>
</gene>
<dbReference type="Pfam" id="PF01370">
    <property type="entry name" value="Epimerase"/>
    <property type="match status" value="1"/>
</dbReference>
<reference evidence="4 5" key="1">
    <citation type="submission" date="2020-03" db="EMBL/GenBank/DDBJ databases">
        <title>The genome sequence of Microvirga sp. c23x22.</title>
        <authorList>
            <person name="Zhang X."/>
        </authorList>
    </citation>
    <scope>NUCLEOTIDE SEQUENCE [LARGE SCALE GENOMIC DNA]</scope>
    <source>
        <strain evidence="5">c23x22</strain>
    </source>
</reference>
<evidence type="ECO:0000259" key="3">
    <source>
        <dbReference type="Pfam" id="PF01370"/>
    </source>
</evidence>